<dbReference type="EMBL" id="CP013342">
    <property type="protein sequence ID" value="AMU96379.1"/>
    <property type="molecule type" value="Genomic_DNA"/>
</dbReference>
<reference evidence="1 2" key="2">
    <citation type="journal article" date="2016" name="Genome Announc.">
        <title>Complete Genome Sequence of Sphingopyxis terrae Strain 203-1 (NBRC 111660), a Polyethylene Glycol Degrader.</title>
        <authorList>
            <person name="Ohtsubo Y."/>
            <person name="Nonoyama S."/>
            <person name="Nagata Y."/>
            <person name="Numata M."/>
            <person name="Tsuchikane K."/>
            <person name="Hosoyama A."/>
            <person name="Yamazoe A."/>
            <person name="Tsuda M."/>
            <person name="Fujita N."/>
            <person name="Kawai F."/>
        </authorList>
    </citation>
    <scope>NUCLEOTIDE SEQUENCE [LARGE SCALE GENOMIC DNA]</scope>
    <source>
        <strain evidence="1 2">203-1</strain>
    </source>
</reference>
<accession>A0A142W329</accession>
<sequence length="74" mass="8693">MTARVDRIRICFERQINRDAPAARRTAAMRLALLQDSLRRALTDRRGTGFNRRDPMRLFADRPYLDEAITRLFG</sequence>
<name>A0A142W329_9SPHN</name>
<dbReference type="RefSeq" id="WP_062902715.1">
    <property type="nucleotide sequence ID" value="NZ_CP013342.1"/>
</dbReference>
<evidence type="ECO:0000313" key="1">
    <source>
        <dbReference type="EMBL" id="AMU96379.1"/>
    </source>
</evidence>
<dbReference type="AlphaFoldDB" id="A0A142W329"/>
<organism evidence="1 2">
    <name type="scientific">Sphingopyxis terrae subsp. terrae NBRC 15098</name>
    <dbReference type="NCBI Taxonomy" id="1219058"/>
    <lineage>
        <taxon>Bacteria</taxon>
        <taxon>Pseudomonadati</taxon>
        <taxon>Pseudomonadota</taxon>
        <taxon>Alphaproteobacteria</taxon>
        <taxon>Sphingomonadales</taxon>
        <taxon>Sphingomonadaceae</taxon>
        <taxon>Sphingopyxis</taxon>
    </lineage>
</organism>
<reference evidence="2" key="1">
    <citation type="submission" date="2015-11" db="EMBL/GenBank/DDBJ databases">
        <title>Complete genome sequence of a polyethylene glycol-degrading strain Sphingopyxis terrae strain 203-1 (NBRC 15098).</title>
        <authorList>
            <person name="Yoshiyuki O."/>
            <person name="Shouta N."/>
            <person name="Nagata Y."/>
            <person name="Numata M."/>
            <person name="Tsuchikane K."/>
            <person name="Hosoyama A."/>
            <person name="Yamazoe A."/>
            <person name="Tsuda M."/>
            <person name="Fujita N."/>
            <person name="Kawai F."/>
        </authorList>
    </citation>
    <scope>NUCLEOTIDE SEQUENCE [LARGE SCALE GENOMIC DNA]</scope>
    <source>
        <strain evidence="2">203-1</strain>
    </source>
</reference>
<dbReference type="KEGG" id="ster:AOA14_17400"/>
<dbReference type="Proteomes" id="UP000076234">
    <property type="component" value="Chromosome"/>
</dbReference>
<proteinExistence type="predicted"/>
<gene>
    <name evidence="1" type="ORF">AOA14_17400</name>
</gene>
<evidence type="ECO:0000313" key="2">
    <source>
        <dbReference type="Proteomes" id="UP000076234"/>
    </source>
</evidence>
<protein>
    <submittedName>
        <fullName evidence="1">Uncharacterized protein</fullName>
    </submittedName>
</protein>